<dbReference type="KEGG" id="cvn:111103757"/>
<keyword evidence="4" id="KW-1185">Reference proteome</keyword>
<evidence type="ECO:0000313" key="5">
    <source>
        <dbReference type="RefSeq" id="XP_022292929.1"/>
    </source>
</evidence>
<name>A0A8B8ARV2_CRAVI</name>
<reference evidence="4" key="1">
    <citation type="submission" date="2024-06" db="UniProtKB">
        <authorList>
            <consortium name="RefSeq"/>
        </authorList>
    </citation>
    <scope>NUCLEOTIDE SEQUENCE [LARGE SCALE GENOMIC DNA]</scope>
</reference>
<dbReference type="Proteomes" id="UP000694844">
    <property type="component" value="Chromosome 1"/>
</dbReference>
<dbReference type="OrthoDB" id="10047605at2759"/>
<dbReference type="Gene3D" id="3.10.100.10">
    <property type="entry name" value="Mannose-Binding Protein A, subunit A"/>
    <property type="match status" value="1"/>
</dbReference>
<evidence type="ECO:0000259" key="3">
    <source>
        <dbReference type="PROSITE" id="PS50041"/>
    </source>
</evidence>
<dbReference type="InterPro" id="IPR018378">
    <property type="entry name" value="C-type_lectin_CS"/>
</dbReference>
<keyword evidence="1" id="KW-1015">Disulfide bond</keyword>
<dbReference type="GeneID" id="111103757"/>
<reference evidence="5" key="2">
    <citation type="submission" date="2025-08" db="UniProtKB">
        <authorList>
            <consortium name="RefSeq"/>
        </authorList>
    </citation>
    <scope>IDENTIFICATION</scope>
    <source>
        <tissue evidence="5">Whole sample</tissue>
    </source>
</reference>
<dbReference type="CDD" id="cd00037">
    <property type="entry name" value="CLECT"/>
    <property type="match status" value="1"/>
</dbReference>
<accession>A0A8B8ARV2</accession>
<keyword evidence="2" id="KW-0732">Signal</keyword>
<dbReference type="PROSITE" id="PS50041">
    <property type="entry name" value="C_TYPE_LECTIN_2"/>
    <property type="match status" value="1"/>
</dbReference>
<feature type="chain" id="PRO_5034631323" evidence="2">
    <location>
        <begin position="24"/>
        <end position="165"/>
    </location>
</feature>
<dbReference type="RefSeq" id="XP_022292929.1">
    <property type="nucleotide sequence ID" value="XM_022437221.1"/>
</dbReference>
<dbReference type="Pfam" id="PF00059">
    <property type="entry name" value="Lectin_C"/>
    <property type="match status" value="1"/>
</dbReference>
<dbReference type="AlphaFoldDB" id="A0A8B8ARV2"/>
<evidence type="ECO:0000256" key="2">
    <source>
        <dbReference type="SAM" id="SignalP"/>
    </source>
</evidence>
<dbReference type="InterPro" id="IPR016187">
    <property type="entry name" value="CTDL_fold"/>
</dbReference>
<dbReference type="InterPro" id="IPR050111">
    <property type="entry name" value="C-type_lectin/snaclec_domain"/>
</dbReference>
<evidence type="ECO:0000313" key="4">
    <source>
        <dbReference type="Proteomes" id="UP000694844"/>
    </source>
</evidence>
<dbReference type="InterPro" id="IPR001304">
    <property type="entry name" value="C-type_lectin-like"/>
</dbReference>
<protein>
    <submittedName>
        <fullName evidence="5">Perlucin-like</fullName>
    </submittedName>
</protein>
<organism evidence="4 5">
    <name type="scientific">Crassostrea virginica</name>
    <name type="common">Eastern oyster</name>
    <dbReference type="NCBI Taxonomy" id="6565"/>
    <lineage>
        <taxon>Eukaryota</taxon>
        <taxon>Metazoa</taxon>
        <taxon>Spiralia</taxon>
        <taxon>Lophotrochozoa</taxon>
        <taxon>Mollusca</taxon>
        <taxon>Bivalvia</taxon>
        <taxon>Autobranchia</taxon>
        <taxon>Pteriomorphia</taxon>
        <taxon>Ostreida</taxon>
        <taxon>Ostreoidea</taxon>
        <taxon>Ostreidae</taxon>
        <taxon>Crassostrea</taxon>
    </lineage>
</organism>
<feature type="domain" description="C-type lectin" evidence="3">
    <location>
        <begin position="34"/>
        <end position="155"/>
    </location>
</feature>
<sequence>MSRKLRLLSSVLCTALYLQGVSSSSTCQDGWTGYNNVCYLFITHMKASWNEAIQFCQTQNSRLAEIEDAREDNFIRQHLLDYGKQEDFWVGGTDVITEGDWIWVLSQTPIIYYSHWALYEPNNLGGSENCLEISYGHHYFWNDDSCSRAEFFICEQPSGSGPVVG</sequence>
<proteinExistence type="predicted"/>
<dbReference type="PANTHER" id="PTHR22803">
    <property type="entry name" value="MANNOSE, PHOSPHOLIPASE, LECTIN RECEPTOR RELATED"/>
    <property type="match status" value="1"/>
</dbReference>
<evidence type="ECO:0000256" key="1">
    <source>
        <dbReference type="ARBA" id="ARBA00023157"/>
    </source>
</evidence>
<dbReference type="PROSITE" id="PS00615">
    <property type="entry name" value="C_TYPE_LECTIN_1"/>
    <property type="match status" value="1"/>
</dbReference>
<dbReference type="SUPFAM" id="SSF56436">
    <property type="entry name" value="C-type lectin-like"/>
    <property type="match status" value="1"/>
</dbReference>
<feature type="signal peptide" evidence="2">
    <location>
        <begin position="1"/>
        <end position="23"/>
    </location>
</feature>
<gene>
    <name evidence="5" type="primary">LOC111103757</name>
</gene>
<dbReference type="SMART" id="SM00034">
    <property type="entry name" value="CLECT"/>
    <property type="match status" value="1"/>
</dbReference>
<dbReference type="InterPro" id="IPR016186">
    <property type="entry name" value="C-type_lectin-like/link_sf"/>
</dbReference>